<evidence type="ECO:0000313" key="6">
    <source>
        <dbReference type="EMBL" id="MBO1075790.1"/>
    </source>
</evidence>
<dbReference type="InterPro" id="IPR037147">
    <property type="entry name" value="Ribosomal_bL28_sf"/>
</dbReference>
<gene>
    <name evidence="5 6" type="primary">rpmB</name>
    <name evidence="6" type="ORF">IAI60_14330</name>
</gene>
<evidence type="ECO:0000256" key="4">
    <source>
        <dbReference type="ARBA" id="ARBA00035174"/>
    </source>
</evidence>
<keyword evidence="2 5" id="KW-0689">Ribosomal protein</keyword>
<evidence type="ECO:0000256" key="5">
    <source>
        <dbReference type="HAMAP-Rule" id="MF_00373"/>
    </source>
</evidence>
<dbReference type="SUPFAM" id="SSF143800">
    <property type="entry name" value="L28p-like"/>
    <property type="match status" value="1"/>
</dbReference>
<name>A0ABS3KEB5_9PROT</name>
<keyword evidence="3 5" id="KW-0687">Ribonucleoprotein</keyword>
<dbReference type="RefSeq" id="WP_207448230.1">
    <property type="nucleotide sequence ID" value="NZ_CP061091.1"/>
</dbReference>
<proteinExistence type="inferred from homology"/>
<evidence type="ECO:0000256" key="3">
    <source>
        <dbReference type="ARBA" id="ARBA00023274"/>
    </source>
</evidence>
<keyword evidence="7" id="KW-1185">Reference proteome</keyword>
<reference evidence="6 7" key="1">
    <citation type="submission" date="2020-09" db="EMBL/GenBank/DDBJ databases">
        <title>Roseomonas.</title>
        <authorList>
            <person name="Zhu W."/>
        </authorList>
    </citation>
    <scope>NUCLEOTIDE SEQUENCE [LARGE SCALE GENOMIC DNA]</scope>
    <source>
        <strain evidence="6 7">1311</strain>
    </source>
</reference>
<evidence type="ECO:0000256" key="1">
    <source>
        <dbReference type="ARBA" id="ARBA00008760"/>
    </source>
</evidence>
<dbReference type="GO" id="GO:0005840">
    <property type="term" value="C:ribosome"/>
    <property type="evidence" value="ECO:0007669"/>
    <property type="project" value="UniProtKB-KW"/>
</dbReference>
<comment type="caution">
    <text evidence="6">The sequence shown here is derived from an EMBL/GenBank/DDBJ whole genome shotgun (WGS) entry which is preliminary data.</text>
</comment>
<dbReference type="NCBIfam" id="TIGR00009">
    <property type="entry name" value="L28"/>
    <property type="match status" value="1"/>
</dbReference>
<sequence>MARRCAITGKGVQAGNNVSHANNKTRRRFLPNLQESSFFSDVLGTSIQIRLSTNGIRTVEHNGGLDAFLIGTPNRNLPAEAQTLKRRILRAQAKKAAATAAA</sequence>
<organism evidence="6 7">
    <name type="scientific">Roseomonas marmotae</name>
    <dbReference type="NCBI Taxonomy" id="2768161"/>
    <lineage>
        <taxon>Bacteria</taxon>
        <taxon>Pseudomonadati</taxon>
        <taxon>Pseudomonadota</taxon>
        <taxon>Alphaproteobacteria</taxon>
        <taxon>Acetobacterales</taxon>
        <taxon>Roseomonadaceae</taxon>
        <taxon>Roseomonas</taxon>
    </lineage>
</organism>
<dbReference type="Gene3D" id="2.30.170.40">
    <property type="entry name" value="Ribosomal protein L28/L24"/>
    <property type="match status" value="1"/>
</dbReference>
<dbReference type="Proteomes" id="UP001518990">
    <property type="component" value="Unassembled WGS sequence"/>
</dbReference>
<dbReference type="EMBL" id="JACTNF010000014">
    <property type="protein sequence ID" value="MBO1075790.1"/>
    <property type="molecule type" value="Genomic_DNA"/>
</dbReference>
<dbReference type="Pfam" id="PF00830">
    <property type="entry name" value="Ribosomal_L28"/>
    <property type="match status" value="1"/>
</dbReference>
<dbReference type="HAMAP" id="MF_00373">
    <property type="entry name" value="Ribosomal_bL28"/>
    <property type="match status" value="1"/>
</dbReference>
<accession>A0ABS3KEB5</accession>
<dbReference type="PANTHER" id="PTHR13528">
    <property type="entry name" value="39S RIBOSOMAL PROTEIN L28, MITOCHONDRIAL"/>
    <property type="match status" value="1"/>
</dbReference>
<dbReference type="InterPro" id="IPR001383">
    <property type="entry name" value="Ribosomal_bL28_bact-type"/>
</dbReference>
<evidence type="ECO:0000313" key="7">
    <source>
        <dbReference type="Proteomes" id="UP001518990"/>
    </source>
</evidence>
<dbReference type="InterPro" id="IPR026569">
    <property type="entry name" value="Ribosomal_bL28"/>
</dbReference>
<protein>
    <recommendedName>
        <fullName evidence="4 5">Large ribosomal subunit protein bL28</fullName>
    </recommendedName>
</protein>
<comment type="similarity">
    <text evidence="1 5">Belongs to the bacterial ribosomal protein bL28 family.</text>
</comment>
<dbReference type="PANTHER" id="PTHR13528:SF2">
    <property type="entry name" value="LARGE RIBOSOMAL SUBUNIT PROTEIN BL28M"/>
    <property type="match status" value="1"/>
</dbReference>
<dbReference type="InterPro" id="IPR034704">
    <property type="entry name" value="Ribosomal_bL28/bL31-like_sf"/>
</dbReference>
<evidence type="ECO:0000256" key="2">
    <source>
        <dbReference type="ARBA" id="ARBA00022980"/>
    </source>
</evidence>